<gene>
    <name evidence="2" type="ORF">A0H81_10927</name>
</gene>
<dbReference type="EMBL" id="LUGG01000018">
    <property type="protein sequence ID" value="OBZ69300.1"/>
    <property type="molecule type" value="Genomic_DNA"/>
</dbReference>
<dbReference type="OrthoDB" id="3270450at2759"/>
<reference evidence="2 3" key="1">
    <citation type="submission" date="2016-03" db="EMBL/GenBank/DDBJ databases">
        <title>Whole genome sequencing of Grifola frondosa 9006-11.</title>
        <authorList>
            <person name="Min B."/>
            <person name="Park H."/>
            <person name="Kim J.-G."/>
            <person name="Cho H."/>
            <person name="Oh Y.-L."/>
            <person name="Kong W.-S."/>
            <person name="Choi I.-G."/>
        </authorList>
    </citation>
    <scope>NUCLEOTIDE SEQUENCE [LARGE SCALE GENOMIC DNA]</scope>
    <source>
        <strain evidence="2 3">9006-11</strain>
    </source>
</reference>
<dbReference type="OMA" id="IRAMCIV"/>
<name>A0A1C7LX77_GRIFR</name>
<feature type="region of interest" description="Disordered" evidence="1">
    <location>
        <begin position="79"/>
        <end position="148"/>
    </location>
</feature>
<dbReference type="AlphaFoldDB" id="A0A1C7LX77"/>
<accession>A0A1C7LX77</accession>
<protein>
    <submittedName>
        <fullName evidence="2">Uncharacterized protein</fullName>
    </submittedName>
</protein>
<comment type="caution">
    <text evidence="2">The sequence shown here is derived from an EMBL/GenBank/DDBJ whole genome shotgun (WGS) entry which is preliminary data.</text>
</comment>
<sequence length="272" mass="31244">MARRNNTMVQKKWNKDAPIVLEDHLVHIRDLVDDAFQQKYEAGWYHPANHALTFNAFRTSSKGGMLSVYPQAKLSLLGRQKRERRNVPEMAPAAEAEQDVGGKEPEEEQGAVPYEEKEEPSESRSAHHHHDRSSEPGDSGDRDDPKSQFPDFVVIEKFPSKRNFAVFVVEVKPPPPDFHTIHKESVKKVKVENIMKRAESQNVQQAQFAFAEFPMQTVVHIFCMVATYFRVLTFHRSELPEIGEYWPRTPKFSASEMSSHQMLAGPYIIPYP</sequence>
<organism evidence="2 3">
    <name type="scientific">Grifola frondosa</name>
    <name type="common">Maitake</name>
    <name type="synonym">Polyporus frondosus</name>
    <dbReference type="NCBI Taxonomy" id="5627"/>
    <lineage>
        <taxon>Eukaryota</taxon>
        <taxon>Fungi</taxon>
        <taxon>Dikarya</taxon>
        <taxon>Basidiomycota</taxon>
        <taxon>Agaricomycotina</taxon>
        <taxon>Agaricomycetes</taxon>
        <taxon>Polyporales</taxon>
        <taxon>Grifolaceae</taxon>
        <taxon>Grifola</taxon>
    </lineage>
</organism>
<evidence type="ECO:0000256" key="1">
    <source>
        <dbReference type="SAM" id="MobiDB-lite"/>
    </source>
</evidence>
<keyword evidence="3" id="KW-1185">Reference proteome</keyword>
<proteinExistence type="predicted"/>
<evidence type="ECO:0000313" key="2">
    <source>
        <dbReference type="EMBL" id="OBZ69300.1"/>
    </source>
</evidence>
<evidence type="ECO:0000313" key="3">
    <source>
        <dbReference type="Proteomes" id="UP000092993"/>
    </source>
</evidence>
<dbReference type="Proteomes" id="UP000092993">
    <property type="component" value="Unassembled WGS sequence"/>
</dbReference>
<feature type="compositionally biased region" description="Basic and acidic residues" evidence="1">
    <location>
        <begin position="132"/>
        <end position="146"/>
    </location>
</feature>